<comment type="caution">
    <text evidence="1">The sequence shown here is derived from an EMBL/GenBank/DDBJ whole genome shotgun (WGS) entry which is preliminary data.</text>
</comment>
<dbReference type="InterPro" id="IPR035069">
    <property type="entry name" value="TTHA1013/TTHA0281-like"/>
</dbReference>
<protein>
    <submittedName>
        <fullName evidence="1">Uncharacterized protein</fullName>
    </submittedName>
</protein>
<sequence length="69" mass="8004">MYVIVSFRRYNIEKGECIMTFTNKNKNFKYTVSLDTSKDIFKVFLANDPAVFGLGRTIEEAMQNLEELA</sequence>
<dbReference type="Proteomes" id="UP000194606">
    <property type="component" value="Unassembled WGS sequence"/>
</dbReference>
<evidence type="ECO:0000313" key="1">
    <source>
        <dbReference type="EMBL" id="OUK05076.1"/>
    </source>
</evidence>
<accession>A0A252CES7</accession>
<dbReference type="EMBL" id="MUIZ01000002">
    <property type="protein sequence ID" value="OUK05076.1"/>
    <property type="molecule type" value="Genomic_DNA"/>
</dbReference>
<proteinExistence type="predicted"/>
<dbReference type="SUPFAM" id="SSF143100">
    <property type="entry name" value="TTHA1013/TTHA0281-like"/>
    <property type="match status" value="1"/>
</dbReference>
<organism evidence="1 2">
    <name type="scientific">Lactococcus petauri</name>
    <dbReference type="NCBI Taxonomy" id="1940789"/>
    <lineage>
        <taxon>Bacteria</taxon>
        <taxon>Bacillati</taxon>
        <taxon>Bacillota</taxon>
        <taxon>Bacilli</taxon>
        <taxon>Lactobacillales</taxon>
        <taxon>Streptococcaceae</taxon>
        <taxon>Lactococcus</taxon>
    </lineage>
</organism>
<gene>
    <name evidence="1" type="ORF">BZZ03_04755</name>
</gene>
<dbReference type="AlphaFoldDB" id="A0A252CES7"/>
<name>A0A252CES7_9LACT</name>
<evidence type="ECO:0000313" key="2">
    <source>
        <dbReference type="Proteomes" id="UP000194606"/>
    </source>
</evidence>
<reference evidence="1 2" key="1">
    <citation type="submission" date="2017-02" db="EMBL/GenBank/DDBJ databases">
        <authorList>
            <person name="Peterson S.W."/>
        </authorList>
    </citation>
    <scope>NUCLEOTIDE SEQUENCE [LARGE SCALE GENOMIC DNA]</scope>
    <source>
        <strain evidence="1">159469</strain>
    </source>
</reference>